<protein>
    <submittedName>
        <fullName evidence="1">Uncharacterized protein</fullName>
    </submittedName>
</protein>
<sequence>MTGTPGSASSPAAALLVAVRNGRPLDALEVLEPLPLARRKRAWTPALREAADAIDMSPDSARDPQGRWVGRLRQAHWDAATVARLGTREAQIAAKRVHPIELPVARDLIPRLFPEQLDVFVEVWSQAFLSNPKAWDRLRGVEAMFDWAQQGLVPPPTQRGAVLLLIAQHDLSGYLDQHPVLIRTTLPLLFTVEGRSGASAAQRDETMPGLSLGRHLVPRLIREGHWEREQVLQWCEQALAMPRSAYELRWFRALRERVEALR</sequence>
<name>A0A921MW98_9MICO</name>
<comment type="caution">
    <text evidence="1">The sequence shown here is derived from an EMBL/GenBank/DDBJ whole genome shotgun (WGS) entry which is preliminary data.</text>
</comment>
<dbReference type="AlphaFoldDB" id="A0A921MW98"/>
<reference evidence="1" key="2">
    <citation type="submission" date="2021-09" db="EMBL/GenBank/DDBJ databases">
        <authorList>
            <person name="Gilroy R."/>
        </authorList>
    </citation>
    <scope>NUCLEOTIDE SEQUENCE</scope>
    <source>
        <strain evidence="1">ChiGjej5B5-22894</strain>
    </source>
</reference>
<accession>A0A921MW98</accession>
<reference evidence="1" key="1">
    <citation type="journal article" date="2021" name="PeerJ">
        <title>Extensive microbial diversity within the chicken gut microbiome revealed by metagenomics and culture.</title>
        <authorList>
            <person name="Gilroy R."/>
            <person name="Ravi A."/>
            <person name="Getino M."/>
            <person name="Pursley I."/>
            <person name="Horton D.L."/>
            <person name="Alikhan N.F."/>
            <person name="Baker D."/>
            <person name="Gharbi K."/>
            <person name="Hall N."/>
            <person name="Watson M."/>
            <person name="Adriaenssens E.M."/>
            <person name="Foster-Nyarko E."/>
            <person name="Jarju S."/>
            <person name="Secka A."/>
            <person name="Antonio M."/>
            <person name="Oren A."/>
            <person name="Chaudhuri R.R."/>
            <person name="La Ragione R."/>
            <person name="Hildebrand F."/>
            <person name="Pallen M.J."/>
        </authorList>
    </citation>
    <scope>NUCLEOTIDE SEQUENCE</scope>
    <source>
        <strain evidence="1">ChiGjej5B5-22894</strain>
    </source>
</reference>
<evidence type="ECO:0000313" key="1">
    <source>
        <dbReference type="EMBL" id="HJG91276.1"/>
    </source>
</evidence>
<proteinExistence type="predicted"/>
<evidence type="ECO:0000313" key="2">
    <source>
        <dbReference type="Proteomes" id="UP000742460"/>
    </source>
</evidence>
<dbReference type="Proteomes" id="UP000742460">
    <property type="component" value="Unassembled WGS sequence"/>
</dbReference>
<dbReference type="EMBL" id="DYUE01000147">
    <property type="protein sequence ID" value="HJG91276.1"/>
    <property type="molecule type" value="Genomic_DNA"/>
</dbReference>
<gene>
    <name evidence="1" type="ORF">K8V81_06070</name>
</gene>
<organism evidence="1 2">
    <name type="scientific">Brachybacterium massiliense</name>
    <dbReference type="NCBI Taxonomy" id="1755098"/>
    <lineage>
        <taxon>Bacteria</taxon>
        <taxon>Bacillati</taxon>
        <taxon>Actinomycetota</taxon>
        <taxon>Actinomycetes</taxon>
        <taxon>Micrococcales</taxon>
        <taxon>Dermabacteraceae</taxon>
        <taxon>Brachybacterium</taxon>
    </lineage>
</organism>